<gene>
    <name evidence="3" type="ORF">CLV99_2431</name>
</gene>
<accession>A0A4R6WFX8</accession>
<protein>
    <submittedName>
        <fullName evidence="3">Uncharacterized protein YndB with AHSA1/START domain</fullName>
    </submittedName>
</protein>
<dbReference type="Pfam" id="PF08327">
    <property type="entry name" value="AHSA1"/>
    <property type="match status" value="1"/>
</dbReference>
<dbReference type="CDD" id="cd07814">
    <property type="entry name" value="SRPBCC_CalC_Aha1-like"/>
    <property type="match status" value="1"/>
</dbReference>
<dbReference type="AlphaFoldDB" id="A0A4R6WFX8"/>
<reference evidence="3 4" key="1">
    <citation type="submission" date="2019-03" db="EMBL/GenBank/DDBJ databases">
        <title>Genomic Encyclopedia of Archaeal and Bacterial Type Strains, Phase II (KMG-II): from individual species to whole genera.</title>
        <authorList>
            <person name="Goeker M."/>
        </authorList>
    </citation>
    <scope>NUCLEOTIDE SEQUENCE [LARGE SCALE GENOMIC DNA]</scope>
    <source>
        <strain evidence="3 4">DSM 28353</strain>
    </source>
</reference>
<proteinExistence type="inferred from homology"/>
<evidence type="ECO:0000313" key="3">
    <source>
        <dbReference type="EMBL" id="TDQ77037.1"/>
    </source>
</evidence>
<dbReference type="InterPro" id="IPR023393">
    <property type="entry name" value="START-like_dom_sf"/>
</dbReference>
<dbReference type="RefSeq" id="WP_133584694.1">
    <property type="nucleotide sequence ID" value="NZ_SNYV01000014.1"/>
</dbReference>
<dbReference type="SUPFAM" id="SSF55961">
    <property type="entry name" value="Bet v1-like"/>
    <property type="match status" value="1"/>
</dbReference>
<name>A0A4R6WFX8_9SPHI</name>
<dbReference type="InterPro" id="IPR013538">
    <property type="entry name" value="ASHA1/2-like_C"/>
</dbReference>
<evidence type="ECO:0000256" key="1">
    <source>
        <dbReference type="ARBA" id="ARBA00006817"/>
    </source>
</evidence>
<dbReference type="Gene3D" id="3.30.530.20">
    <property type="match status" value="1"/>
</dbReference>
<keyword evidence="4" id="KW-1185">Reference proteome</keyword>
<sequence>MANSLFNIDRNTSTITVTSTYHASIERVWAAWTESNILDQWWAPHPWKAVTKEMNFIPKGRWLYAMVSPEGQKVWSLLQYIDIVSHHYFTAEDAFCDENGVKSIDSPPSSKWHNAMVQTPSGTTVTNTIEFENVEAMDSLLEMGFREGFQMGLNNLEQYLSEHNT</sequence>
<comment type="caution">
    <text evidence="3">The sequence shown here is derived from an EMBL/GenBank/DDBJ whole genome shotgun (WGS) entry which is preliminary data.</text>
</comment>
<evidence type="ECO:0000259" key="2">
    <source>
        <dbReference type="Pfam" id="PF08327"/>
    </source>
</evidence>
<feature type="domain" description="Activator of Hsp90 ATPase homologue 1/2-like C-terminal" evidence="2">
    <location>
        <begin position="23"/>
        <end position="160"/>
    </location>
</feature>
<organism evidence="3 4">
    <name type="scientific">Sphingobacterium yanglingense</name>
    <dbReference type="NCBI Taxonomy" id="1437280"/>
    <lineage>
        <taxon>Bacteria</taxon>
        <taxon>Pseudomonadati</taxon>
        <taxon>Bacteroidota</taxon>
        <taxon>Sphingobacteriia</taxon>
        <taxon>Sphingobacteriales</taxon>
        <taxon>Sphingobacteriaceae</taxon>
        <taxon>Sphingobacterium</taxon>
    </lineage>
</organism>
<dbReference type="Proteomes" id="UP000295292">
    <property type="component" value="Unassembled WGS sequence"/>
</dbReference>
<dbReference type="OrthoDB" id="9795306at2"/>
<dbReference type="EMBL" id="SNYV01000014">
    <property type="protein sequence ID" value="TDQ77037.1"/>
    <property type="molecule type" value="Genomic_DNA"/>
</dbReference>
<evidence type="ECO:0000313" key="4">
    <source>
        <dbReference type="Proteomes" id="UP000295292"/>
    </source>
</evidence>
<comment type="similarity">
    <text evidence="1">Belongs to the AHA1 family.</text>
</comment>